<dbReference type="PROSITE" id="PS51819">
    <property type="entry name" value="VOC"/>
    <property type="match status" value="1"/>
</dbReference>
<dbReference type="Gene3D" id="3.10.180.10">
    <property type="entry name" value="2,3-Dihydroxybiphenyl 1,2-Dioxygenase, domain 1"/>
    <property type="match status" value="1"/>
</dbReference>
<dbReference type="InterPro" id="IPR037523">
    <property type="entry name" value="VOC_core"/>
</dbReference>
<dbReference type="AlphaFoldDB" id="A0A6J4TIA1"/>
<name>A0A6J4TIA1_9BACT</name>
<dbReference type="InterPro" id="IPR004360">
    <property type="entry name" value="Glyas_Fos-R_dOase_dom"/>
</dbReference>
<evidence type="ECO:0000259" key="1">
    <source>
        <dbReference type="PROSITE" id="PS51819"/>
    </source>
</evidence>
<evidence type="ECO:0000313" key="2">
    <source>
        <dbReference type="EMBL" id="CAA9523392.1"/>
    </source>
</evidence>
<dbReference type="InterPro" id="IPR029068">
    <property type="entry name" value="Glyas_Bleomycin-R_OHBP_Dase"/>
</dbReference>
<protein>
    <recommendedName>
        <fullName evidence="1">VOC domain-containing protein</fullName>
    </recommendedName>
</protein>
<dbReference type="SUPFAM" id="SSF54593">
    <property type="entry name" value="Glyoxalase/Bleomycin resistance protein/Dihydroxybiphenyl dioxygenase"/>
    <property type="match status" value="1"/>
</dbReference>
<feature type="domain" description="VOC" evidence="1">
    <location>
        <begin position="2"/>
        <end position="132"/>
    </location>
</feature>
<accession>A0A6J4TIA1</accession>
<reference evidence="2" key="1">
    <citation type="submission" date="2020-02" db="EMBL/GenBank/DDBJ databases">
        <authorList>
            <person name="Meier V. D."/>
        </authorList>
    </citation>
    <scope>NUCLEOTIDE SEQUENCE</scope>
    <source>
        <strain evidence="2">AVDCRST_MAG73</strain>
    </source>
</reference>
<dbReference type="Pfam" id="PF00903">
    <property type="entry name" value="Glyoxalase"/>
    <property type="match status" value="1"/>
</dbReference>
<organism evidence="2">
    <name type="scientific">uncultured Thermomicrobiales bacterium</name>
    <dbReference type="NCBI Taxonomy" id="1645740"/>
    <lineage>
        <taxon>Bacteria</taxon>
        <taxon>Pseudomonadati</taxon>
        <taxon>Thermomicrobiota</taxon>
        <taxon>Thermomicrobia</taxon>
        <taxon>Thermomicrobiales</taxon>
        <taxon>environmental samples</taxon>
    </lineage>
</organism>
<proteinExistence type="predicted"/>
<gene>
    <name evidence="2" type="ORF">AVDCRST_MAG73-321</name>
</gene>
<sequence>MPTNLTHLQFNVRPGNTGFYRELLEFLGWKSIHADDETVGAEDANGVSVWFLAIAADAANSYDGPGMNHVAFGAETAADVDAAAVFLRARDVELLFDTPRHRPEFAWGDDANTYYQVMFETPDRILIEIVYQGPKAA</sequence>
<dbReference type="EMBL" id="CADCWE010000019">
    <property type="protein sequence ID" value="CAA9523392.1"/>
    <property type="molecule type" value="Genomic_DNA"/>
</dbReference>